<keyword evidence="1" id="KW-0812">Transmembrane</keyword>
<evidence type="ECO:0000256" key="1">
    <source>
        <dbReference type="SAM" id="Phobius"/>
    </source>
</evidence>
<gene>
    <name evidence="2" type="ORF">GWP43_00960</name>
</gene>
<dbReference type="AlphaFoldDB" id="A0A6P1XYC2"/>
<keyword evidence="1" id="KW-0472">Membrane</keyword>
<proteinExistence type="predicted"/>
<keyword evidence="1" id="KW-1133">Transmembrane helix</keyword>
<feature type="transmembrane region" description="Helical" evidence="1">
    <location>
        <begin position="6"/>
        <end position="28"/>
    </location>
</feature>
<reference evidence="2 3" key="1">
    <citation type="submission" date="2020-01" db="EMBL/GenBank/DDBJ databases">
        <title>Complete genome sequence of a human oral phylogroup 1 Treponema sp. strain ATCC 700766, originally isolated from periodontitis dental plaque.</title>
        <authorList>
            <person name="Chan Y."/>
            <person name="Huo Y.-B."/>
            <person name="Yu X.-L."/>
            <person name="Zeng H."/>
            <person name="Leung W.-K."/>
            <person name="Watt R.M."/>
        </authorList>
    </citation>
    <scope>NUCLEOTIDE SEQUENCE [LARGE SCALE GENOMIC DNA]</scope>
    <source>
        <strain evidence="2 3">OMZ 804</strain>
    </source>
</reference>
<evidence type="ECO:0000313" key="3">
    <source>
        <dbReference type="Proteomes" id="UP000464374"/>
    </source>
</evidence>
<accession>A0A6P1XYC2</accession>
<protein>
    <submittedName>
        <fullName evidence="2">Uncharacterized protein</fullName>
    </submittedName>
</protein>
<dbReference type="Proteomes" id="UP000464374">
    <property type="component" value="Chromosome"/>
</dbReference>
<name>A0A6P1XYC2_9SPIR</name>
<dbReference type="KEGG" id="trz:GWP43_00960"/>
<evidence type="ECO:0000313" key="2">
    <source>
        <dbReference type="EMBL" id="QHX42254.1"/>
    </source>
</evidence>
<dbReference type="EMBL" id="CP048020">
    <property type="protein sequence ID" value="QHX42254.1"/>
    <property type="molecule type" value="Genomic_DNA"/>
</dbReference>
<dbReference type="RefSeq" id="WP_162662066.1">
    <property type="nucleotide sequence ID" value="NZ_CP048020.1"/>
</dbReference>
<sequence>MDAKIIFFNVLFISFFSSYVFSNGDIYINNASELKEKKYKTDIELIIEYHTKPMEEVYKYATATIEIISLYVDGVLREGAEDELILEGYLFLTECTKNGHIKKRKIIEYRSQSHEWFLYLMPRGRLTYLKTYHIPEESRELKINYKIVLPFLNEEFMESKESILKIR</sequence>
<organism evidence="2 3">
    <name type="scientific">Treponema vincentii</name>
    <dbReference type="NCBI Taxonomy" id="69710"/>
    <lineage>
        <taxon>Bacteria</taxon>
        <taxon>Pseudomonadati</taxon>
        <taxon>Spirochaetota</taxon>
        <taxon>Spirochaetia</taxon>
        <taxon>Spirochaetales</taxon>
        <taxon>Treponemataceae</taxon>
        <taxon>Treponema</taxon>
    </lineage>
</organism>